<dbReference type="EMBL" id="JBHSQJ010000176">
    <property type="protein sequence ID" value="MFC5911555.1"/>
    <property type="molecule type" value="Genomic_DNA"/>
</dbReference>
<reference evidence="2" key="1">
    <citation type="journal article" date="2019" name="Int. J. Syst. Evol. Microbiol.">
        <title>The Global Catalogue of Microorganisms (GCM) 10K type strain sequencing project: providing services to taxonomists for standard genome sequencing and annotation.</title>
        <authorList>
            <consortium name="The Broad Institute Genomics Platform"/>
            <consortium name="The Broad Institute Genome Sequencing Center for Infectious Disease"/>
            <person name="Wu L."/>
            <person name="Ma J."/>
        </authorList>
    </citation>
    <scope>NUCLEOTIDE SEQUENCE [LARGE SCALE GENOMIC DNA]</scope>
    <source>
        <strain evidence="2">JCM 4816</strain>
    </source>
</reference>
<accession>A0ABW1G9T4</accession>
<evidence type="ECO:0008006" key="3">
    <source>
        <dbReference type="Google" id="ProtNLM"/>
    </source>
</evidence>
<dbReference type="RefSeq" id="WP_380590728.1">
    <property type="nucleotide sequence ID" value="NZ_JBHSQJ010000176.1"/>
</dbReference>
<sequence>MRGPGPAVKGVTPLDDSASVVHVTANVGGGQLSWTPPTADPWVLPAYWPERLRPAAETARSRPDRVSWWTTSAPARHQAATDLGERAILDTLTGRQLGSAA</sequence>
<name>A0ABW1G9T4_9ACTN</name>
<evidence type="ECO:0000313" key="2">
    <source>
        <dbReference type="Proteomes" id="UP001596174"/>
    </source>
</evidence>
<organism evidence="1 2">
    <name type="scientific">Streptacidiphilus monticola</name>
    <dbReference type="NCBI Taxonomy" id="2161674"/>
    <lineage>
        <taxon>Bacteria</taxon>
        <taxon>Bacillati</taxon>
        <taxon>Actinomycetota</taxon>
        <taxon>Actinomycetes</taxon>
        <taxon>Kitasatosporales</taxon>
        <taxon>Streptomycetaceae</taxon>
        <taxon>Streptacidiphilus</taxon>
    </lineage>
</organism>
<gene>
    <name evidence="1" type="ORF">ACFP3V_30660</name>
</gene>
<evidence type="ECO:0000313" key="1">
    <source>
        <dbReference type="EMBL" id="MFC5911555.1"/>
    </source>
</evidence>
<dbReference type="Proteomes" id="UP001596174">
    <property type="component" value="Unassembled WGS sequence"/>
</dbReference>
<protein>
    <recommendedName>
        <fullName evidence="3">DUF317 domain-containing protein</fullName>
    </recommendedName>
</protein>
<proteinExistence type="predicted"/>
<keyword evidence="2" id="KW-1185">Reference proteome</keyword>
<comment type="caution">
    <text evidence="1">The sequence shown here is derived from an EMBL/GenBank/DDBJ whole genome shotgun (WGS) entry which is preliminary data.</text>
</comment>